<dbReference type="PANTHER" id="PTHR10434:SF11">
    <property type="entry name" value="1-ACYL-SN-GLYCEROL-3-PHOSPHATE ACYLTRANSFERASE"/>
    <property type="match status" value="1"/>
</dbReference>
<evidence type="ECO:0000313" key="6">
    <source>
        <dbReference type="EMBL" id="MFC7442149.1"/>
    </source>
</evidence>
<evidence type="ECO:0000256" key="4">
    <source>
        <dbReference type="RuleBase" id="RU361267"/>
    </source>
</evidence>
<keyword evidence="3 4" id="KW-0012">Acyltransferase</keyword>
<comment type="similarity">
    <text evidence="1 4">Belongs to the 1-acyl-sn-glycerol-3-phosphate acyltransferase family.</text>
</comment>
<accession>A0ABW2RMT7</accession>
<reference evidence="7" key="1">
    <citation type="journal article" date="2019" name="Int. J. Syst. Evol. Microbiol.">
        <title>The Global Catalogue of Microorganisms (GCM) 10K type strain sequencing project: providing services to taxonomists for standard genome sequencing and annotation.</title>
        <authorList>
            <consortium name="The Broad Institute Genomics Platform"/>
            <consortium name="The Broad Institute Genome Sequencing Center for Infectious Disease"/>
            <person name="Wu L."/>
            <person name="Ma J."/>
        </authorList>
    </citation>
    <scope>NUCLEOTIDE SEQUENCE [LARGE SCALE GENOMIC DNA]</scope>
    <source>
        <strain evidence="7">CGMCC 1.12942</strain>
    </source>
</reference>
<keyword evidence="4" id="KW-0443">Lipid metabolism</keyword>
<evidence type="ECO:0000259" key="5">
    <source>
        <dbReference type="SMART" id="SM00563"/>
    </source>
</evidence>
<dbReference type="SMART" id="SM00563">
    <property type="entry name" value="PlsC"/>
    <property type="match status" value="1"/>
</dbReference>
<dbReference type="NCBIfam" id="TIGR00530">
    <property type="entry name" value="AGP_acyltrn"/>
    <property type="match status" value="1"/>
</dbReference>
<dbReference type="EC" id="2.3.1.51" evidence="4"/>
<evidence type="ECO:0000256" key="1">
    <source>
        <dbReference type="ARBA" id="ARBA00008655"/>
    </source>
</evidence>
<proteinExistence type="inferred from homology"/>
<comment type="caution">
    <text evidence="6">The sequence shown here is derived from an EMBL/GenBank/DDBJ whole genome shotgun (WGS) entry which is preliminary data.</text>
</comment>
<sequence>MLYTLIRGFARFLLNILYRVEVKGERHIPTQGPVVLCANHISNFDPPLVGAFITRQIHFMAKDELFRIPILARFLRELNAFPVKRGAGDSAAVKNAIRLLRDGQMLGIFPEGTRSKTGELGKAHIGAALIALKGKAPIVPVAIIGPYRLFRPVKMVIGQPIDVTPYTEGKVSAETANELTDLVMHQIQQMLNEHR</sequence>
<keyword evidence="4" id="KW-0594">Phospholipid biosynthesis</keyword>
<keyword evidence="2 4" id="KW-0808">Transferase</keyword>
<dbReference type="InterPro" id="IPR004552">
    <property type="entry name" value="AGP_acyltrans"/>
</dbReference>
<keyword evidence="7" id="KW-1185">Reference proteome</keyword>
<evidence type="ECO:0000313" key="7">
    <source>
        <dbReference type="Proteomes" id="UP001596500"/>
    </source>
</evidence>
<comment type="domain">
    <text evidence="4">The HXXXXD motif is essential for acyltransferase activity and may constitute the binding site for the phosphate moiety of the glycerol-3-phosphate.</text>
</comment>
<dbReference type="GO" id="GO:0016746">
    <property type="term" value="F:acyltransferase activity"/>
    <property type="evidence" value="ECO:0007669"/>
    <property type="project" value="UniProtKB-KW"/>
</dbReference>
<gene>
    <name evidence="6" type="ORF">ACFQNG_13725</name>
</gene>
<keyword evidence="4" id="KW-1208">Phospholipid metabolism</keyword>
<organism evidence="6 7">
    <name type="scientific">Laceyella putida</name>
    <dbReference type="NCBI Taxonomy" id="110101"/>
    <lineage>
        <taxon>Bacteria</taxon>
        <taxon>Bacillati</taxon>
        <taxon>Bacillota</taxon>
        <taxon>Bacilli</taxon>
        <taxon>Bacillales</taxon>
        <taxon>Thermoactinomycetaceae</taxon>
        <taxon>Laceyella</taxon>
    </lineage>
</organism>
<evidence type="ECO:0000256" key="2">
    <source>
        <dbReference type="ARBA" id="ARBA00022679"/>
    </source>
</evidence>
<name>A0ABW2RMT7_9BACL</name>
<protein>
    <recommendedName>
        <fullName evidence="4">1-acyl-sn-glycerol-3-phosphate acyltransferase</fullName>
        <ecNumber evidence="4">2.3.1.51</ecNumber>
    </recommendedName>
</protein>
<comment type="catalytic activity">
    <reaction evidence="4">
        <text>a 1-acyl-sn-glycero-3-phosphate + an acyl-CoA = a 1,2-diacyl-sn-glycero-3-phosphate + CoA</text>
        <dbReference type="Rhea" id="RHEA:19709"/>
        <dbReference type="ChEBI" id="CHEBI:57287"/>
        <dbReference type="ChEBI" id="CHEBI:57970"/>
        <dbReference type="ChEBI" id="CHEBI:58342"/>
        <dbReference type="ChEBI" id="CHEBI:58608"/>
        <dbReference type="EC" id="2.3.1.51"/>
    </reaction>
</comment>
<dbReference type="Pfam" id="PF01553">
    <property type="entry name" value="Acyltransferase"/>
    <property type="match status" value="1"/>
</dbReference>
<dbReference type="SUPFAM" id="SSF69593">
    <property type="entry name" value="Glycerol-3-phosphate (1)-acyltransferase"/>
    <property type="match status" value="1"/>
</dbReference>
<dbReference type="RefSeq" id="WP_379865811.1">
    <property type="nucleotide sequence ID" value="NZ_JBHTBW010000045.1"/>
</dbReference>
<dbReference type="Proteomes" id="UP001596500">
    <property type="component" value="Unassembled WGS sequence"/>
</dbReference>
<evidence type="ECO:0000256" key="3">
    <source>
        <dbReference type="ARBA" id="ARBA00023315"/>
    </source>
</evidence>
<keyword evidence="4" id="KW-0444">Lipid biosynthesis</keyword>
<dbReference type="InterPro" id="IPR002123">
    <property type="entry name" value="Plipid/glycerol_acylTrfase"/>
</dbReference>
<dbReference type="PANTHER" id="PTHR10434">
    <property type="entry name" value="1-ACYL-SN-GLYCEROL-3-PHOSPHATE ACYLTRANSFERASE"/>
    <property type="match status" value="1"/>
</dbReference>
<feature type="domain" description="Phospholipid/glycerol acyltransferase" evidence="5">
    <location>
        <begin position="34"/>
        <end position="146"/>
    </location>
</feature>
<dbReference type="CDD" id="cd07989">
    <property type="entry name" value="LPLAT_AGPAT-like"/>
    <property type="match status" value="1"/>
</dbReference>
<dbReference type="EMBL" id="JBHTBW010000045">
    <property type="protein sequence ID" value="MFC7442149.1"/>
    <property type="molecule type" value="Genomic_DNA"/>
</dbReference>